<dbReference type="EMBL" id="RDRB01000002">
    <property type="protein sequence ID" value="ROU03547.1"/>
    <property type="molecule type" value="Genomic_DNA"/>
</dbReference>
<dbReference type="InterPro" id="IPR036844">
    <property type="entry name" value="Hint_dom_sf"/>
</dbReference>
<evidence type="ECO:0000313" key="2">
    <source>
        <dbReference type="EMBL" id="ROU03547.1"/>
    </source>
</evidence>
<gene>
    <name evidence="2" type="ORF">EAT49_04425</name>
</gene>
<accession>A0A3N2R7Y7</accession>
<feature type="domain" description="Hedgehog/Intein (Hint)" evidence="1">
    <location>
        <begin position="157"/>
        <end position="303"/>
    </location>
</feature>
<dbReference type="Pfam" id="PF13403">
    <property type="entry name" value="Hint_2"/>
    <property type="match status" value="1"/>
</dbReference>
<dbReference type="InterPro" id="IPR028992">
    <property type="entry name" value="Hedgehog/Intein_dom"/>
</dbReference>
<reference evidence="2 3" key="1">
    <citation type="submission" date="2018-10" db="EMBL/GenBank/DDBJ databases">
        <title>Histidinibacterium lentulum gen. nov., sp. nov., a marine bacterium from the culture broth of Picochlorum sp. 122.</title>
        <authorList>
            <person name="Wang G."/>
        </authorList>
    </citation>
    <scope>NUCLEOTIDE SEQUENCE [LARGE SCALE GENOMIC DNA]</scope>
    <source>
        <strain evidence="2 3">B17</strain>
    </source>
</reference>
<evidence type="ECO:0000259" key="1">
    <source>
        <dbReference type="Pfam" id="PF13403"/>
    </source>
</evidence>
<keyword evidence="3" id="KW-1185">Reference proteome</keyword>
<dbReference type="RefSeq" id="WP_123641081.1">
    <property type="nucleotide sequence ID" value="NZ_ML119082.1"/>
</dbReference>
<comment type="caution">
    <text evidence="2">The sequence shown here is derived from an EMBL/GenBank/DDBJ whole genome shotgun (WGS) entry which is preliminary data.</text>
</comment>
<dbReference type="SUPFAM" id="SSF51294">
    <property type="entry name" value="Hedgehog/intein (Hint) domain"/>
    <property type="match status" value="1"/>
</dbReference>
<dbReference type="OrthoDB" id="6305173at2"/>
<dbReference type="Proteomes" id="UP000268016">
    <property type="component" value="Unassembled WGS sequence"/>
</dbReference>
<dbReference type="AlphaFoldDB" id="A0A3N2R7Y7"/>
<evidence type="ECO:0000313" key="3">
    <source>
        <dbReference type="Proteomes" id="UP000268016"/>
    </source>
</evidence>
<name>A0A3N2R7Y7_9RHOB</name>
<protein>
    <submittedName>
        <fullName evidence="2">Hemolysin-type calcium-binding protein</fullName>
    </submittedName>
</protein>
<proteinExistence type="predicted"/>
<dbReference type="Gene3D" id="2.170.16.10">
    <property type="entry name" value="Hedgehog/Intein (Hint) domain"/>
    <property type="match status" value="1"/>
</dbReference>
<organism evidence="2 3">
    <name type="scientific">Histidinibacterium lentulum</name>
    <dbReference type="NCBI Taxonomy" id="2480588"/>
    <lineage>
        <taxon>Bacteria</taxon>
        <taxon>Pseudomonadati</taxon>
        <taxon>Pseudomonadota</taxon>
        <taxon>Alphaproteobacteria</taxon>
        <taxon>Rhodobacterales</taxon>
        <taxon>Paracoccaceae</taxon>
        <taxon>Histidinibacterium</taxon>
    </lineage>
</organism>
<sequence>MKNSVSGTFVISWTQTALDGQPSAPSHSMRAGAAWRWMGETVRVDGPPGVLPLGPAAGMAEIRRRAAGAVRKLVRAAESGATRLDALEDDAPLAEEGFTVTDGWARWTVTVIPTGPRRKPLCMFLGDPPPRETDLWVVDAALGPRGEDRSAPPKSVICFTPGTMIRTDRGPRAVEEIGEGDLVQTMDNGCAPVLWTGRRRISGARLHAMPELLPVRLRPGALGEHVPDEGLLVSPDHRVLLTGPRAEAVFAASEVLVRACDLIDDRMVLVDRSVRQLTYIHLALERHEIVFANNVPTESFHPASVGLDALGAGDRSRLLDLVPELEHDLLAFGDYARRMLTPPEAAILRAA</sequence>